<dbReference type="RefSeq" id="WP_170171040.1">
    <property type="nucleotide sequence ID" value="NZ_JABEOU010000064.1"/>
</dbReference>
<gene>
    <name evidence="1" type="ORF">HKX06_20910</name>
</gene>
<evidence type="ECO:0000313" key="1">
    <source>
        <dbReference type="EMBL" id="NNG59806.1"/>
    </source>
</evidence>
<dbReference type="AlphaFoldDB" id="A0A7Y2KVT5"/>
<reference evidence="1 2" key="1">
    <citation type="submission" date="2020-05" db="EMBL/GenBank/DDBJ databases">
        <title>Draft Genome Sequences of Sphingomonas sp. Isolated from the International Space Station.</title>
        <authorList>
            <person name="Bijlani S."/>
            <person name="Singh N.K."/>
            <person name="Mason C.E."/>
            <person name="Wang C.C."/>
            <person name="Venkateswaran K."/>
        </authorList>
    </citation>
    <scope>NUCLEOTIDE SEQUENCE [LARGE SCALE GENOMIC DNA]</scope>
    <source>
        <strain evidence="1 2">FKI-L5-BR-P1</strain>
    </source>
</reference>
<dbReference type="Proteomes" id="UP000550136">
    <property type="component" value="Unassembled WGS sequence"/>
</dbReference>
<dbReference type="EMBL" id="JABEOU010000064">
    <property type="protein sequence ID" value="NNG59806.1"/>
    <property type="molecule type" value="Genomic_DNA"/>
</dbReference>
<accession>A0A7Y2KVT5</accession>
<proteinExistence type="predicted"/>
<evidence type="ECO:0000313" key="2">
    <source>
        <dbReference type="Proteomes" id="UP000550136"/>
    </source>
</evidence>
<organism evidence="1 2">
    <name type="scientific">Sphingomonas paucimobilis</name>
    <name type="common">Pseudomonas paucimobilis</name>
    <dbReference type="NCBI Taxonomy" id="13689"/>
    <lineage>
        <taxon>Bacteria</taxon>
        <taxon>Pseudomonadati</taxon>
        <taxon>Pseudomonadota</taxon>
        <taxon>Alphaproteobacteria</taxon>
        <taxon>Sphingomonadales</taxon>
        <taxon>Sphingomonadaceae</taxon>
        <taxon>Sphingomonas</taxon>
    </lineage>
</organism>
<name>A0A7Y2KVT5_SPHPI</name>
<sequence>MARATKAALAAPNVVVLPTAAPRQVDNLRYADQRRAARAARQAEPWPGEKLFPGQRDAIRKAEVLRDIQQTPALLIVTALMGAMDDDTRRRVLEALAPGAAVGRDVSVQAVAAVQASRLTIGEQLDLDFAFRRLTEEGR</sequence>
<comment type="caution">
    <text evidence="1">The sequence shown here is derived from an EMBL/GenBank/DDBJ whole genome shotgun (WGS) entry which is preliminary data.</text>
</comment>
<protein>
    <submittedName>
        <fullName evidence="1">Uncharacterized protein</fullName>
    </submittedName>
</protein>